<keyword evidence="8" id="KW-1015">Disulfide bond</keyword>
<keyword evidence="12" id="KW-1185">Reference proteome</keyword>
<evidence type="ECO:0000256" key="3">
    <source>
        <dbReference type="ARBA" id="ARBA00022723"/>
    </source>
</evidence>
<dbReference type="GO" id="GO:0046872">
    <property type="term" value="F:metal ion binding"/>
    <property type="evidence" value="ECO:0007669"/>
    <property type="project" value="UniProtKB-KW"/>
</dbReference>
<evidence type="ECO:0000313" key="12">
    <source>
        <dbReference type="Proteomes" id="UP000516764"/>
    </source>
</evidence>
<dbReference type="RefSeq" id="WP_088352938.1">
    <property type="nucleotide sequence ID" value="NZ_CP061813.1"/>
</dbReference>
<name>A0A7L8AJ02_9FLAO</name>
<dbReference type="InterPro" id="IPR026444">
    <property type="entry name" value="Secre_tail"/>
</dbReference>
<dbReference type="PANTHER" id="PTHR47466:SF1">
    <property type="entry name" value="METALLOPROTEASE MEP1 (AFU_ORTHOLOGUE AFUA_1G07730)-RELATED"/>
    <property type="match status" value="1"/>
</dbReference>
<keyword evidence="4" id="KW-0732">Signal</keyword>
<keyword evidence="5" id="KW-0378">Hydrolase</keyword>
<dbReference type="OrthoDB" id="6278496at2"/>
<proteinExistence type="inferred from homology"/>
<keyword evidence="7" id="KW-0482">Metalloprotease</keyword>
<dbReference type="EMBL" id="CP061813">
    <property type="protein sequence ID" value="QOD61779.1"/>
    <property type="molecule type" value="Genomic_DNA"/>
</dbReference>
<feature type="domain" description="Peptidase M43 pregnancy-associated plasma-A" evidence="9">
    <location>
        <begin position="130"/>
        <end position="277"/>
    </location>
</feature>
<gene>
    <name evidence="11" type="ORF">H9I45_04850</name>
</gene>
<accession>A0A7L8AJ02</accession>
<dbReference type="Pfam" id="PF18962">
    <property type="entry name" value="Por_Secre_tail"/>
    <property type="match status" value="1"/>
</dbReference>
<keyword evidence="6" id="KW-0862">Zinc</keyword>
<evidence type="ECO:0000259" key="10">
    <source>
        <dbReference type="Pfam" id="PF18962"/>
    </source>
</evidence>
<dbReference type="Gene3D" id="3.40.390.10">
    <property type="entry name" value="Collagenase (Catalytic Domain)"/>
    <property type="match status" value="1"/>
</dbReference>
<dbReference type="InterPro" id="IPR008754">
    <property type="entry name" value="Peptidase_M43"/>
</dbReference>
<dbReference type="SUPFAM" id="SSF55486">
    <property type="entry name" value="Metalloproteases ('zincins'), catalytic domain"/>
    <property type="match status" value="1"/>
</dbReference>
<evidence type="ECO:0000256" key="8">
    <source>
        <dbReference type="ARBA" id="ARBA00023157"/>
    </source>
</evidence>
<organism evidence="11 12">
    <name type="scientific">Polaribacter haliotis</name>
    <dbReference type="NCBI Taxonomy" id="1888915"/>
    <lineage>
        <taxon>Bacteria</taxon>
        <taxon>Pseudomonadati</taxon>
        <taxon>Bacteroidota</taxon>
        <taxon>Flavobacteriia</taxon>
        <taxon>Flavobacteriales</taxon>
        <taxon>Flavobacteriaceae</taxon>
    </lineage>
</organism>
<evidence type="ECO:0000256" key="2">
    <source>
        <dbReference type="ARBA" id="ARBA00022670"/>
    </source>
</evidence>
<evidence type="ECO:0000256" key="5">
    <source>
        <dbReference type="ARBA" id="ARBA00022801"/>
    </source>
</evidence>
<protein>
    <submittedName>
        <fullName evidence="11">T9SS type A sorting domain-containing protein</fullName>
    </submittedName>
</protein>
<evidence type="ECO:0000259" key="9">
    <source>
        <dbReference type="Pfam" id="PF05572"/>
    </source>
</evidence>
<dbReference type="KEGG" id="phal:H9I45_04850"/>
<evidence type="ECO:0000256" key="7">
    <source>
        <dbReference type="ARBA" id="ARBA00023049"/>
    </source>
</evidence>
<evidence type="ECO:0000256" key="6">
    <source>
        <dbReference type="ARBA" id="ARBA00022833"/>
    </source>
</evidence>
<reference evidence="11 12" key="1">
    <citation type="journal article" date="2016" name="Int. J. Syst. Evol. Microbiol.">
        <title>Polaribacter haliotis sp. nov., isolated from the gut of abalone Haliotis discus hannai.</title>
        <authorList>
            <person name="Kim Y.O."/>
            <person name="Park I.S."/>
            <person name="Park S."/>
            <person name="Nam B.H."/>
            <person name="Park J.M."/>
            <person name="Kim D.G."/>
            <person name="Yoon J.H."/>
        </authorList>
    </citation>
    <scope>NUCLEOTIDE SEQUENCE [LARGE SCALE GENOMIC DNA]</scope>
    <source>
        <strain evidence="11 12">KCTC 52418</strain>
    </source>
</reference>
<keyword evidence="3" id="KW-0479">Metal-binding</keyword>
<dbReference type="NCBIfam" id="TIGR04183">
    <property type="entry name" value="Por_Secre_tail"/>
    <property type="match status" value="1"/>
</dbReference>
<sequence length="506" mass="57752">MKKLLLLFILIHTLSYSQNKKIENLSCATEWTSENEIYFKNVKKVRKKQTFKLTSNANIPIKVHIVRNSDGSGGISETGFNTILSELNAAYLPMKMSFYLCEDINYIDNSEYYTFDKSEENDLANSTEVIQVINIYFVNSIAKNGDSVGGYAYIPYSYLPYKSSLNRIFIANTNSSTLIHEIGHFFSLPHTHGTSNSTLTNELVDGSNCSSEGDKFCDTPADPNLLNKVNSECKYNETTIDANGDLYKPLTNNYMSYSRSSCKNSFTPEQQSAIVETLLNERSYLAYNNNFSVQFNAEKCDEENNLEPQNNTRPFPFYNSDINNIKTWDCLSSSNDIDWIAEIKVNNINYAIKVESANNSVGRYFIDIETSNNVITIETRPGVMLTDTKLFLYDGTKTKILAEDDNSGLYNFSKIVYDTSNSLNLMENYFSETVIYPNPAKNRLYIKKLPKSSFYHIEIINILGKKKSLKFKEENIKINLNNYSKGFYTLKIKTEIGIITRKIIIQ</sequence>
<keyword evidence="2" id="KW-0645">Protease</keyword>
<dbReference type="PANTHER" id="PTHR47466">
    <property type="match status" value="1"/>
</dbReference>
<dbReference type="Pfam" id="PF05572">
    <property type="entry name" value="Peptidase_M43"/>
    <property type="match status" value="1"/>
</dbReference>
<evidence type="ECO:0000256" key="1">
    <source>
        <dbReference type="ARBA" id="ARBA00008721"/>
    </source>
</evidence>
<feature type="domain" description="Secretion system C-terminal sorting" evidence="10">
    <location>
        <begin position="435"/>
        <end position="505"/>
    </location>
</feature>
<dbReference type="InterPro" id="IPR024079">
    <property type="entry name" value="MetalloPept_cat_dom_sf"/>
</dbReference>
<dbReference type="Proteomes" id="UP000516764">
    <property type="component" value="Chromosome"/>
</dbReference>
<dbReference type="GO" id="GO:0008237">
    <property type="term" value="F:metallopeptidase activity"/>
    <property type="evidence" value="ECO:0007669"/>
    <property type="project" value="UniProtKB-KW"/>
</dbReference>
<dbReference type="AlphaFoldDB" id="A0A7L8AJ02"/>
<evidence type="ECO:0000256" key="4">
    <source>
        <dbReference type="ARBA" id="ARBA00022729"/>
    </source>
</evidence>
<comment type="similarity">
    <text evidence="1">Belongs to the peptidase M43B family.</text>
</comment>
<evidence type="ECO:0000313" key="11">
    <source>
        <dbReference type="EMBL" id="QOD61779.1"/>
    </source>
</evidence>
<dbReference type="GO" id="GO:0006508">
    <property type="term" value="P:proteolysis"/>
    <property type="evidence" value="ECO:0007669"/>
    <property type="project" value="UniProtKB-KW"/>
</dbReference>